<evidence type="ECO:0000256" key="3">
    <source>
        <dbReference type="ARBA" id="ARBA00022723"/>
    </source>
</evidence>
<dbReference type="PANTHER" id="PTHR32439">
    <property type="entry name" value="FERREDOXIN--NITRITE REDUCTASE, CHLOROPLASTIC"/>
    <property type="match status" value="1"/>
</dbReference>
<evidence type="ECO:0000256" key="1">
    <source>
        <dbReference type="ARBA" id="ARBA00022485"/>
    </source>
</evidence>
<comment type="caution">
    <text evidence="8">The sequence shown here is derived from an EMBL/GenBank/DDBJ whole genome shotgun (WGS) entry which is preliminary data.</text>
</comment>
<dbReference type="Gene3D" id="3.30.413.10">
    <property type="entry name" value="Sulfite Reductase Hemoprotein, domain 1"/>
    <property type="match status" value="1"/>
</dbReference>
<sequence length="371" mass="37881">MSAMSRVRADACPGVFATHDAADGPLARVRLPGGVVPAAQLRALAACAEDFGDGDVHLTSRGNVQLRGVRLAGLAGRLAEAGLLPAPAHERVRNVLASPLSGIHGGVADVRGLAAELDRELCARPALAELPGRFLFAFDDGRGDIAGEGADVCWRAVTPSSGAVLLAGLDSGLAVSRAEAVSALVTVAEAFARVRGPAWRIGELDDPSVVLPDGPRAAPEVRSCRVDPTVGRIGQAVGVAPRFGLVTAAQLRVLAEFGDAVVTPWRSVLLPGGAEVERLHEAGLSTDPATAEITACIGAPGCAKSLADVRADARTVTPRGARVHVSGCARRCGRPSGAHHDVVAEGGGYRVDGQWTPASGLADALARKVLA</sequence>
<dbReference type="InterPro" id="IPR005117">
    <property type="entry name" value="NiRdtase/SiRdtase_haem-b_fer"/>
</dbReference>
<evidence type="ECO:0000256" key="5">
    <source>
        <dbReference type="ARBA" id="ARBA00023004"/>
    </source>
</evidence>
<dbReference type="InterPro" id="IPR051329">
    <property type="entry name" value="NIR_SIR_4Fe-4S"/>
</dbReference>
<keyword evidence="5" id="KW-0408">Iron</keyword>
<evidence type="ECO:0000256" key="6">
    <source>
        <dbReference type="ARBA" id="ARBA00023014"/>
    </source>
</evidence>
<dbReference type="Gene3D" id="3.90.480.20">
    <property type="match status" value="1"/>
</dbReference>
<keyword evidence="3" id="KW-0479">Metal-binding</keyword>
<reference evidence="8 9" key="1">
    <citation type="submission" date="2018-09" db="EMBL/GenBank/DDBJ databases">
        <title>YIM PH 21725 draft genome.</title>
        <authorList>
            <person name="Miao C."/>
        </authorList>
    </citation>
    <scope>NUCLEOTIDE SEQUENCE [LARGE SCALE GENOMIC DNA]</scope>
    <source>
        <strain evidence="9">YIM PH21725</strain>
    </source>
</reference>
<keyword evidence="9" id="KW-1185">Reference proteome</keyword>
<dbReference type="OrthoDB" id="105450at2"/>
<evidence type="ECO:0000256" key="2">
    <source>
        <dbReference type="ARBA" id="ARBA00022617"/>
    </source>
</evidence>
<proteinExistence type="predicted"/>
<dbReference type="EMBL" id="QZFV01000132">
    <property type="protein sequence ID" value="RJQ78113.1"/>
    <property type="molecule type" value="Genomic_DNA"/>
</dbReference>
<evidence type="ECO:0000256" key="4">
    <source>
        <dbReference type="ARBA" id="ARBA00023002"/>
    </source>
</evidence>
<dbReference type="GO" id="GO:0051539">
    <property type="term" value="F:4 iron, 4 sulfur cluster binding"/>
    <property type="evidence" value="ECO:0007669"/>
    <property type="project" value="UniProtKB-KW"/>
</dbReference>
<dbReference type="GO" id="GO:0016491">
    <property type="term" value="F:oxidoreductase activity"/>
    <property type="evidence" value="ECO:0007669"/>
    <property type="project" value="UniProtKB-KW"/>
</dbReference>
<dbReference type="PANTHER" id="PTHR32439:SF9">
    <property type="entry name" value="BLR3264 PROTEIN"/>
    <property type="match status" value="1"/>
</dbReference>
<evidence type="ECO:0000313" key="8">
    <source>
        <dbReference type="EMBL" id="RJQ78113.1"/>
    </source>
</evidence>
<organism evidence="8 9">
    <name type="scientific">Amycolatopsis panacis</name>
    <dbReference type="NCBI Taxonomy" id="2340917"/>
    <lineage>
        <taxon>Bacteria</taxon>
        <taxon>Bacillati</taxon>
        <taxon>Actinomycetota</taxon>
        <taxon>Actinomycetes</taxon>
        <taxon>Pseudonocardiales</taxon>
        <taxon>Pseudonocardiaceae</taxon>
        <taxon>Amycolatopsis</taxon>
    </lineage>
</organism>
<keyword evidence="2" id="KW-0349">Heme</keyword>
<accession>A0A419HP54</accession>
<dbReference type="SUPFAM" id="SSF56014">
    <property type="entry name" value="Nitrite and sulphite reductase 4Fe-4S domain-like"/>
    <property type="match status" value="2"/>
</dbReference>
<keyword evidence="1" id="KW-0004">4Fe-4S</keyword>
<dbReference type="InterPro" id="IPR036136">
    <property type="entry name" value="Nit/Sulf_reduc_fer-like_dom_sf"/>
</dbReference>
<dbReference type="Pfam" id="PF03460">
    <property type="entry name" value="NIR_SIR_ferr"/>
    <property type="match status" value="1"/>
</dbReference>
<feature type="domain" description="Nitrite/Sulfite reductase ferredoxin-like" evidence="7">
    <location>
        <begin position="27"/>
        <end position="74"/>
    </location>
</feature>
<protein>
    <submittedName>
        <fullName evidence="8">Precorrin-3B synthase</fullName>
    </submittedName>
</protein>
<gene>
    <name evidence="8" type="ORF">D5S19_28415</name>
</gene>
<keyword evidence="6" id="KW-0411">Iron-sulfur</keyword>
<keyword evidence="4" id="KW-0560">Oxidoreductase</keyword>
<evidence type="ECO:0000313" key="9">
    <source>
        <dbReference type="Proteomes" id="UP000285112"/>
    </source>
</evidence>
<dbReference type="AlphaFoldDB" id="A0A419HP54"/>
<dbReference type="SUPFAM" id="SSF55124">
    <property type="entry name" value="Nitrite/Sulfite reductase N-terminal domain-like"/>
    <property type="match status" value="2"/>
</dbReference>
<name>A0A419HP54_9PSEU</name>
<dbReference type="InterPro" id="IPR045854">
    <property type="entry name" value="NO2/SO3_Rdtase_4Fe4S_sf"/>
</dbReference>
<dbReference type="GO" id="GO:0046872">
    <property type="term" value="F:metal ion binding"/>
    <property type="evidence" value="ECO:0007669"/>
    <property type="project" value="UniProtKB-KW"/>
</dbReference>
<dbReference type="Proteomes" id="UP000285112">
    <property type="component" value="Unassembled WGS sequence"/>
</dbReference>
<evidence type="ECO:0000259" key="7">
    <source>
        <dbReference type="Pfam" id="PF03460"/>
    </source>
</evidence>